<dbReference type="Gene3D" id="3.30.420.10">
    <property type="entry name" value="Ribonuclease H-like superfamily/Ribonuclease H"/>
    <property type="match status" value="1"/>
</dbReference>
<gene>
    <name evidence="2" type="ORF">DVH24_021425</name>
</gene>
<dbReference type="InterPro" id="IPR036397">
    <property type="entry name" value="RNaseH_sf"/>
</dbReference>
<protein>
    <recommendedName>
        <fullName evidence="1">RNase H type-1 domain-containing protein</fullName>
    </recommendedName>
</protein>
<dbReference type="Proteomes" id="UP000290289">
    <property type="component" value="Chromosome 5"/>
</dbReference>
<dbReference type="InterPro" id="IPR002156">
    <property type="entry name" value="RNaseH_domain"/>
</dbReference>
<dbReference type="AlphaFoldDB" id="A0A498K028"/>
<reference evidence="2 3" key="1">
    <citation type="submission" date="2018-10" db="EMBL/GenBank/DDBJ databases">
        <title>A high-quality apple genome assembly.</title>
        <authorList>
            <person name="Hu J."/>
        </authorList>
    </citation>
    <scope>NUCLEOTIDE SEQUENCE [LARGE SCALE GENOMIC DNA]</scope>
    <source>
        <strain evidence="3">cv. HFTH1</strain>
        <tissue evidence="2">Young leaf</tissue>
    </source>
</reference>
<dbReference type="EMBL" id="RDQH01000331">
    <property type="protein sequence ID" value="RXH99623.1"/>
    <property type="molecule type" value="Genomic_DNA"/>
</dbReference>
<dbReference type="Pfam" id="PF13456">
    <property type="entry name" value="RVT_3"/>
    <property type="match status" value="1"/>
</dbReference>
<dbReference type="SUPFAM" id="SSF53098">
    <property type="entry name" value="Ribonuclease H-like"/>
    <property type="match status" value="1"/>
</dbReference>
<proteinExistence type="predicted"/>
<name>A0A498K028_MALDO</name>
<organism evidence="2 3">
    <name type="scientific">Malus domestica</name>
    <name type="common">Apple</name>
    <name type="synonym">Pyrus malus</name>
    <dbReference type="NCBI Taxonomy" id="3750"/>
    <lineage>
        <taxon>Eukaryota</taxon>
        <taxon>Viridiplantae</taxon>
        <taxon>Streptophyta</taxon>
        <taxon>Embryophyta</taxon>
        <taxon>Tracheophyta</taxon>
        <taxon>Spermatophyta</taxon>
        <taxon>Magnoliopsida</taxon>
        <taxon>eudicotyledons</taxon>
        <taxon>Gunneridae</taxon>
        <taxon>Pentapetalae</taxon>
        <taxon>rosids</taxon>
        <taxon>fabids</taxon>
        <taxon>Rosales</taxon>
        <taxon>Rosaceae</taxon>
        <taxon>Amygdaloideae</taxon>
        <taxon>Maleae</taxon>
        <taxon>Malus</taxon>
    </lineage>
</organism>
<dbReference type="InterPro" id="IPR012337">
    <property type="entry name" value="RNaseH-like_sf"/>
</dbReference>
<dbReference type="GO" id="GO:0003676">
    <property type="term" value="F:nucleic acid binding"/>
    <property type="evidence" value="ECO:0007669"/>
    <property type="project" value="InterPro"/>
</dbReference>
<evidence type="ECO:0000259" key="1">
    <source>
        <dbReference type="Pfam" id="PF13456"/>
    </source>
</evidence>
<dbReference type="GO" id="GO:0004523">
    <property type="term" value="F:RNA-DNA hybrid ribonuclease activity"/>
    <property type="evidence" value="ECO:0007669"/>
    <property type="project" value="InterPro"/>
</dbReference>
<evidence type="ECO:0000313" key="3">
    <source>
        <dbReference type="Proteomes" id="UP000290289"/>
    </source>
</evidence>
<evidence type="ECO:0000313" key="2">
    <source>
        <dbReference type="EMBL" id="RXH99623.1"/>
    </source>
</evidence>
<keyword evidence="3" id="KW-1185">Reference proteome</keyword>
<accession>A0A498K028</accession>
<sequence>MAEAEAVWAALLACVDMEFDVVQIESDSKCLVDMINDKVQPNVVTEALFLYIQYVKQQLGKRKEYVNTNNTKQNI</sequence>
<comment type="caution">
    <text evidence="2">The sequence shown here is derived from an EMBL/GenBank/DDBJ whole genome shotgun (WGS) entry which is preliminary data.</text>
</comment>
<feature type="domain" description="RNase H type-1" evidence="1">
    <location>
        <begin position="1"/>
        <end position="42"/>
    </location>
</feature>